<gene>
    <name evidence="1" type="ORF">ACOLOM_LOCUS11100</name>
</gene>
<reference evidence="1" key="1">
    <citation type="submission" date="2021-06" db="EMBL/GenBank/DDBJ databases">
        <authorList>
            <person name="Kallberg Y."/>
            <person name="Tangrot J."/>
            <person name="Rosling A."/>
        </authorList>
    </citation>
    <scope>NUCLEOTIDE SEQUENCE</scope>
    <source>
        <strain evidence="1">CL356</strain>
    </source>
</reference>
<accession>A0ACA9PTE8</accession>
<comment type="caution">
    <text evidence="1">The sequence shown here is derived from an EMBL/GenBank/DDBJ whole genome shotgun (WGS) entry which is preliminary data.</text>
</comment>
<name>A0ACA9PTE8_9GLOM</name>
<dbReference type="EMBL" id="CAJVPT010038474">
    <property type="protein sequence ID" value="CAG8720232.1"/>
    <property type="molecule type" value="Genomic_DNA"/>
</dbReference>
<evidence type="ECO:0000313" key="2">
    <source>
        <dbReference type="Proteomes" id="UP000789525"/>
    </source>
</evidence>
<sequence>MRQAGAGSETTLDLTTLRLRSYYLRPGITKSQSDLGTPLSKGTNLDKEEFESKPAQSSSVLKRSVLKHRKPQVTMAASRVLSSVTVNASTKHTATVIFLHGLGDSGYGWEPVAKMLARNPKLSHIKWVLPNAPNQSVTLNFGMKMPSWFDIRSLDRDLTADDGGEDADGMLASAMSVNRIVTTQVDDENIPANRIVVGGFSQGAALSLLTGLTSERRLAGLVCL</sequence>
<keyword evidence="2" id="KW-1185">Reference proteome</keyword>
<protein>
    <submittedName>
        <fullName evidence="1">4257_t:CDS:1</fullName>
    </submittedName>
</protein>
<organism evidence="1 2">
    <name type="scientific">Acaulospora colombiana</name>
    <dbReference type="NCBI Taxonomy" id="27376"/>
    <lineage>
        <taxon>Eukaryota</taxon>
        <taxon>Fungi</taxon>
        <taxon>Fungi incertae sedis</taxon>
        <taxon>Mucoromycota</taxon>
        <taxon>Glomeromycotina</taxon>
        <taxon>Glomeromycetes</taxon>
        <taxon>Diversisporales</taxon>
        <taxon>Acaulosporaceae</taxon>
        <taxon>Acaulospora</taxon>
    </lineage>
</organism>
<evidence type="ECO:0000313" key="1">
    <source>
        <dbReference type="EMBL" id="CAG8720232.1"/>
    </source>
</evidence>
<proteinExistence type="predicted"/>
<feature type="non-terminal residue" evidence="1">
    <location>
        <position position="1"/>
    </location>
</feature>
<dbReference type="Proteomes" id="UP000789525">
    <property type="component" value="Unassembled WGS sequence"/>
</dbReference>
<feature type="non-terminal residue" evidence="1">
    <location>
        <position position="224"/>
    </location>
</feature>